<feature type="transmembrane region" description="Helical" evidence="2">
    <location>
        <begin position="133"/>
        <end position="155"/>
    </location>
</feature>
<dbReference type="Proteomes" id="UP000054408">
    <property type="component" value="Unassembled WGS sequence"/>
</dbReference>
<sequence length="217" mass="23325">MLLTAVMAVAVAGEDGGQRGRDLGEVGPELWADKVQVKPVVFGAGAAEVRATEDDDGKNGNVVAEVMLASESGRLGSQAFNCSERTSCTACKAHSSCGWCQSTKSCSKGSFLGPDHGTCDDWRKSFCFVADKWLLVGGAGLLFLILSALCCCVYCKCRARSKRKTQSLLDDYERWVDDMEKSTSATPRTNARREQMNAKYGHLMPKSPSTNGSYGAI</sequence>
<evidence type="ECO:0000256" key="2">
    <source>
        <dbReference type="SAM" id="Phobius"/>
    </source>
</evidence>
<dbReference type="AlphaFoldDB" id="A0A0L0D371"/>
<keyword evidence="4" id="KW-1185">Reference proteome</keyword>
<feature type="region of interest" description="Disordered" evidence="1">
    <location>
        <begin position="197"/>
        <end position="217"/>
    </location>
</feature>
<protein>
    <recommendedName>
        <fullName evidence="5">PSI domain-containing protein</fullName>
    </recommendedName>
</protein>
<evidence type="ECO:0000313" key="3">
    <source>
        <dbReference type="EMBL" id="KNC46759.1"/>
    </source>
</evidence>
<name>A0A0L0D371_THETB</name>
<dbReference type="PANTHER" id="PTHR15191:SF3">
    <property type="entry name" value="PITUITARY TUMOR-TRANSFORMING GENE PROTEIN-BINDING FACTOR"/>
    <property type="match status" value="1"/>
</dbReference>
<dbReference type="GeneID" id="25562809"/>
<proteinExistence type="predicted"/>
<dbReference type="GO" id="GO:0006606">
    <property type="term" value="P:protein import into nucleus"/>
    <property type="evidence" value="ECO:0007669"/>
    <property type="project" value="TreeGrafter"/>
</dbReference>
<dbReference type="GO" id="GO:0005634">
    <property type="term" value="C:nucleus"/>
    <property type="evidence" value="ECO:0007669"/>
    <property type="project" value="TreeGrafter"/>
</dbReference>
<reference evidence="3 4" key="1">
    <citation type="submission" date="2010-05" db="EMBL/GenBank/DDBJ databases">
        <title>The Genome Sequence of Thecamonas trahens ATCC 50062.</title>
        <authorList>
            <consortium name="The Broad Institute Genome Sequencing Platform"/>
            <person name="Russ C."/>
            <person name="Cuomo C."/>
            <person name="Shea T."/>
            <person name="Young S.K."/>
            <person name="Zeng Q."/>
            <person name="Koehrsen M."/>
            <person name="Haas B."/>
            <person name="Borodovsky M."/>
            <person name="Guigo R."/>
            <person name="Alvarado L."/>
            <person name="Berlin A."/>
            <person name="Bochicchio J."/>
            <person name="Borenstein D."/>
            <person name="Chapman S."/>
            <person name="Chen Z."/>
            <person name="Freedman E."/>
            <person name="Gellesch M."/>
            <person name="Goldberg J."/>
            <person name="Griggs A."/>
            <person name="Gujja S."/>
            <person name="Heilman E."/>
            <person name="Heiman D."/>
            <person name="Hepburn T."/>
            <person name="Howarth C."/>
            <person name="Jen D."/>
            <person name="Larson L."/>
            <person name="Mehta T."/>
            <person name="Park D."/>
            <person name="Pearson M."/>
            <person name="Roberts A."/>
            <person name="Saif S."/>
            <person name="Shenoy N."/>
            <person name="Sisk P."/>
            <person name="Stolte C."/>
            <person name="Sykes S."/>
            <person name="Thomson T."/>
            <person name="Walk T."/>
            <person name="White J."/>
            <person name="Yandava C."/>
            <person name="Burger G."/>
            <person name="Gray M.W."/>
            <person name="Holland P.W.H."/>
            <person name="King N."/>
            <person name="Lang F.B.F."/>
            <person name="Roger A.J."/>
            <person name="Ruiz-Trillo I."/>
            <person name="Lander E."/>
            <person name="Nusbaum C."/>
        </authorList>
    </citation>
    <scope>NUCLEOTIDE SEQUENCE [LARGE SCALE GENOMIC DNA]</scope>
    <source>
        <strain evidence="3 4">ATCC 50062</strain>
    </source>
</reference>
<dbReference type="InterPro" id="IPR052304">
    <property type="entry name" value="PTTG1IP"/>
</dbReference>
<evidence type="ECO:0008006" key="5">
    <source>
        <dbReference type="Google" id="ProtNLM"/>
    </source>
</evidence>
<evidence type="ECO:0000256" key="1">
    <source>
        <dbReference type="SAM" id="MobiDB-lite"/>
    </source>
</evidence>
<keyword evidence="2" id="KW-0812">Transmembrane</keyword>
<dbReference type="EMBL" id="GL349444">
    <property type="protein sequence ID" value="KNC46759.1"/>
    <property type="molecule type" value="Genomic_DNA"/>
</dbReference>
<organism evidence="3 4">
    <name type="scientific">Thecamonas trahens ATCC 50062</name>
    <dbReference type="NCBI Taxonomy" id="461836"/>
    <lineage>
        <taxon>Eukaryota</taxon>
        <taxon>Apusozoa</taxon>
        <taxon>Apusomonadida</taxon>
        <taxon>Apusomonadidae</taxon>
        <taxon>Thecamonas</taxon>
    </lineage>
</organism>
<feature type="compositionally biased region" description="Polar residues" evidence="1">
    <location>
        <begin position="207"/>
        <end position="217"/>
    </location>
</feature>
<dbReference type="RefSeq" id="XP_013760039.1">
    <property type="nucleotide sequence ID" value="XM_013904585.1"/>
</dbReference>
<keyword evidence="2" id="KW-1133">Transmembrane helix</keyword>
<evidence type="ECO:0000313" key="4">
    <source>
        <dbReference type="Proteomes" id="UP000054408"/>
    </source>
</evidence>
<dbReference type="GO" id="GO:0005737">
    <property type="term" value="C:cytoplasm"/>
    <property type="evidence" value="ECO:0007669"/>
    <property type="project" value="TreeGrafter"/>
</dbReference>
<keyword evidence="2" id="KW-0472">Membrane</keyword>
<gene>
    <name evidence="3" type="ORF">AMSG_03188</name>
</gene>
<accession>A0A0L0D371</accession>
<dbReference type="PANTHER" id="PTHR15191">
    <property type="entry name" value="PROTEIN CBG20567"/>
    <property type="match status" value="1"/>
</dbReference>